<comment type="caution">
    <text evidence="11">The sequence shown here is derived from an EMBL/GenBank/DDBJ whole genome shotgun (WGS) entry which is preliminary data.</text>
</comment>
<gene>
    <name evidence="8" type="primary">tyrS</name>
    <name evidence="11" type="ORF">EI74_0167</name>
</gene>
<dbReference type="Gene3D" id="1.10.240.10">
    <property type="entry name" value="Tyrosyl-Transfer RNA Synthetase"/>
    <property type="match status" value="1"/>
</dbReference>
<comment type="catalytic activity">
    <reaction evidence="7 8">
        <text>tRNA(Tyr) + L-tyrosine + ATP = L-tyrosyl-tRNA(Tyr) + AMP + diphosphate + H(+)</text>
        <dbReference type="Rhea" id="RHEA:10220"/>
        <dbReference type="Rhea" id="RHEA-COMP:9706"/>
        <dbReference type="Rhea" id="RHEA-COMP:9707"/>
        <dbReference type="ChEBI" id="CHEBI:15378"/>
        <dbReference type="ChEBI" id="CHEBI:30616"/>
        <dbReference type="ChEBI" id="CHEBI:33019"/>
        <dbReference type="ChEBI" id="CHEBI:58315"/>
        <dbReference type="ChEBI" id="CHEBI:78442"/>
        <dbReference type="ChEBI" id="CHEBI:78536"/>
        <dbReference type="ChEBI" id="CHEBI:456215"/>
        <dbReference type="EC" id="6.1.1.1"/>
    </reaction>
</comment>
<dbReference type="InterPro" id="IPR054608">
    <property type="entry name" value="SYY-like_C"/>
</dbReference>
<dbReference type="InterPro" id="IPR002305">
    <property type="entry name" value="aa-tRNA-synth_Ic"/>
</dbReference>
<evidence type="ECO:0000256" key="2">
    <source>
        <dbReference type="ARBA" id="ARBA00022741"/>
    </source>
</evidence>
<feature type="domain" description="Tyrosine--tRNA ligase SYY-like C-terminal" evidence="10">
    <location>
        <begin position="345"/>
        <end position="409"/>
    </location>
</feature>
<evidence type="ECO:0000256" key="5">
    <source>
        <dbReference type="ARBA" id="ARBA00022917"/>
    </source>
</evidence>
<evidence type="ECO:0000256" key="1">
    <source>
        <dbReference type="ARBA" id="ARBA00022598"/>
    </source>
</evidence>
<comment type="function">
    <text evidence="8">Catalyzes the attachment of tyrosine to tRNA(Tyr) in a two-step reaction: tyrosine is first activated by ATP to form Tyr-AMP and then transferred to the acceptor end of tRNA(Tyr).</text>
</comment>
<evidence type="ECO:0000313" key="12">
    <source>
        <dbReference type="Proteomes" id="UP000295518"/>
    </source>
</evidence>
<evidence type="ECO:0000256" key="8">
    <source>
        <dbReference type="HAMAP-Rule" id="MF_02006"/>
    </source>
</evidence>
<dbReference type="InterPro" id="IPR024088">
    <property type="entry name" value="Tyr-tRNA-ligase_bac-type"/>
</dbReference>
<keyword evidence="3 8" id="KW-0067">ATP-binding</keyword>
<evidence type="ECO:0000256" key="9">
    <source>
        <dbReference type="PROSITE-ProRule" id="PRU00182"/>
    </source>
</evidence>
<evidence type="ECO:0000256" key="6">
    <source>
        <dbReference type="ARBA" id="ARBA00023146"/>
    </source>
</evidence>
<dbReference type="EC" id="6.1.1.1" evidence="8"/>
<evidence type="ECO:0000256" key="3">
    <source>
        <dbReference type="ARBA" id="ARBA00022840"/>
    </source>
</evidence>
<keyword evidence="4 9" id="KW-0694">RNA-binding</keyword>
<dbReference type="OrthoDB" id="9804243at2"/>
<keyword evidence="2 8" id="KW-0547">Nucleotide-binding</keyword>
<dbReference type="PANTHER" id="PTHR11766:SF0">
    <property type="entry name" value="TYROSINE--TRNA LIGASE, MITOCHONDRIAL"/>
    <property type="match status" value="1"/>
</dbReference>
<protein>
    <recommendedName>
        <fullName evidence="8">Tyrosine--tRNA ligase</fullName>
        <ecNumber evidence="8">6.1.1.1</ecNumber>
    </recommendedName>
    <alternativeName>
        <fullName evidence="8">Tyrosyl-tRNA synthetase</fullName>
        <shortName evidence="8">TyrRS</shortName>
    </alternativeName>
</protein>
<dbReference type="GO" id="GO:0005524">
    <property type="term" value="F:ATP binding"/>
    <property type="evidence" value="ECO:0007669"/>
    <property type="project" value="UniProtKB-UniRule"/>
</dbReference>
<dbReference type="GO" id="GO:0003723">
    <property type="term" value="F:RNA binding"/>
    <property type="evidence" value="ECO:0007669"/>
    <property type="project" value="UniProtKB-KW"/>
</dbReference>
<dbReference type="PRINTS" id="PR01040">
    <property type="entry name" value="TRNASYNTHTYR"/>
</dbReference>
<dbReference type="Gene3D" id="3.40.50.620">
    <property type="entry name" value="HUPs"/>
    <property type="match status" value="1"/>
</dbReference>
<dbReference type="HAMAP" id="MF_02006">
    <property type="entry name" value="Tyr_tRNA_synth_type1"/>
    <property type="match status" value="1"/>
</dbReference>
<evidence type="ECO:0000256" key="4">
    <source>
        <dbReference type="ARBA" id="ARBA00022884"/>
    </source>
</evidence>
<dbReference type="EMBL" id="SNWN01000009">
    <property type="protein sequence ID" value="TDO21147.1"/>
    <property type="molecule type" value="Genomic_DNA"/>
</dbReference>
<organism evidence="11 12">
    <name type="scientific">Mycoplasma testudineum</name>
    <dbReference type="NCBI Taxonomy" id="244584"/>
    <lineage>
        <taxon>Bacteria</taxon>
        <taxon>Bacillati</taxon>
        <taxon>Mycoplasmatota</taxon>
        <taxon>Mollicutes</taxon>
        <taxon>Mycoplasmataceae</taxon>
        <taxon>Mycoplasma</taxon>
    </lineage>
</organism>
<reference evidence="11 12" key="1">
    <citation type="submission" date="2019-03" db="EMBL/GenBank/DDBJ databases">
        <title>Genomic Encyclopedia of Archaeal and Bacterial Type Strains, Phase II (KMG-II): from individual species to whole genera.</title>
        <authorList>
            <person name="Goeker M."/>
        </authorList>
    </citation>
    <scope>NUCLEOTIDE SEQUENCE [LARGE SCALE GENOMIC DNA]</scope>
    <source>
        <strain evidence="11 12">ATCC 700618</strain>
    </source>
</reference>
<dbReference type="GO" id="GO:0006437">
    <property type="term" value="P:tyrosyl-tRNA aminoacylation"/>
    <property type="evidence" value="ECO:0007669"/>
    <property type="project" value="UniProtKB-UniRule"/>
</dbReference>
<dbReference type="SUPFAM" id="SSF55174">
    <property type="entry name" value="Alpha-L RNA-binding motif"/>
    <property type="match status" value="1"/>
</dbReference>
<comment type="subcellular location">
    <subcellularLocation>
        <location evidence="8">Cytoplasm</location>
    </subcellularLocation>
</comment>
<keyword evidence="5 8" id="KW-0648">Protein biosynthesis</keyword>
<accession>A0A4R6IH81</accession>
<evidence type="ECO:0000313" key="11">
    <source>
        <dbReference type="EMBL" id="TDO21147.1"/>
    </source>
</evidence>
<dbReference type="GO" id="GO:0005829">
    <property type="term" value="C:cytosol"/>
    <property type="evidence" value="ECO:0007669"/>
    <property type="project" value="TreeGrafter"/>
</dbReference>
<dbReference type="Gene3D" id="3.10.290.10">
    <property type="entry name" value="RNA-binding S4 domain"/>
    <property type="match status" value="1"/>
</dbReference>
<comment type="caution">
    <text evidence="8">Lacks conserved residue(s) required for the propagation of feature annotation.</text>
</comment>
<dbReference type="SUPFAM" id="SSF52374">
    <property type="entry name" value="Nucleotidylyl transferase"/>
    <property type="match status" value="1"/>
</dbReference>
<comment type="similarity">
    <text evidence="8">Belongs to the class-I aminoacyl-tRNA synthetase family. TyrS type 1 subfamily.</text>
</comment>
<dbReference type="InterPro" id="IPR014729">
    <property type="entry name" value="Rossmann-like_a/b/a_fold"/>
</dbReference>
<sequence length="417" mass="47265">MKNFKQVIEDFQKRNIVHTISNVEKLEKITNKEGIYIGFDPTATSLHLGNYTQIVNLIRLQRNGFKVFGILGGATGMIGDPSFKNSERKLLENNELELNKSKIKKQLESFNLKVIDNLDFYKDLNVIEFLRFVGKEFNVATMLSKDSVANRIQFGLSYTEFSYTLLQAYDFYQLAQKYNVAVQLGGSDQWGNLVSGLDLISRKINADFPSLAITTNLIVDENGNKFSKTTGGGSLWLDPTLTTPYQLYQFLLNQPDSMIETLVKQLVLKELDEIEVVLQKHKQDTSLKIGQKYLAYQVVSDIHGKESVDQAEKISSILFGNGLASNLNESDLEILSKNLDVFNFSSDIITTLLNSKIVQSKRELREFIANGSLEINGEKFLSEEQTINNNLYGDNYILIKKGKRNFYIVTTKNHNGN</sequence>
<keyword evidence="8" id="KW-0963">Cytoplasm</keyword>
<feature type="binding site" evidence="8">
    <location>
        <position position="167"/>
    </location>
    <ligand>
        <name>L-tyrosine</name>
        <dbReference type="ChEBI" id="CHEBI:58315"/>
    </ligand>
</feature>
<feature type="short sequence motif" description="'HIGH' region" evidence="8">
    <location>
        <begin position="41"/>
        <end position="50"/>
    </location>
</feature>
<feature type="binding site" evidence="8">
    <location>
        <position position="228"/>
    </location>
    <ligand>
        <name>ATP</name>
        <dbReference type="ChEBI" id="CHEBI:30616"/>
    </ligand>
</feature>
<dbReference type="InterPro" id="IPR024107">
    <property type="entry name" value="Tyr-tRNA-ligase_bac_1"/>
</dbReference>
<comment type="subunit">
    <text evidence="8">Homodimer.</text>
</comment>
<dbReference type="InterPro" id="IPR002307">
    <property type="entry name" value="Tyr-tRNA-ligase"/>
</dbReference>
<feature type="binding site" evidence="8">
    <location>
        <position position="163"/>
    </location>
    <ligand>
        <name>L-tyrosine</name>
        <dbReference type="ChEBI" id="CHEBI:58315"/>
    </ligand>
</feature>
<dbReference type="GO" id="GO:0004831">
    <property type="term" value="F:tyrosine-tRNA ligase activity"/>
    <property type="evidence" value="ECO:0007669"/>
    <property type="project" value="UniProtKB-UniRule"/>
</dbReference>
<dbReference type="RefSeq" id="WP_094254343.1">
    <property type="nucleotide sequence ID" value="NZ_NNCE01000001.1"/>
</dbReference>
<evidence type="ECO:0000256" key="7">
    <source>
        <dbReference type="ARBA" id="ARBA00048248"/>
    </source>
</evidence>
<keyword evidence="6 8" id="KW-0030">Aminoacyl-tRNA synthetase</keyword>
<feature type="binding site" evidence="8">
    <location>
        <position position="36"/>
    </location>
    <ligand>
        <name>L-tyrosine</name>
        <dbReference type="ChEBI" id="CHEBI:58315"/>
    </ligand>
</feature>
<dbReference type="CDD" id="cd00805">
    <property type="entry name" value="TyrRS_core"/>
    <property type="match status" value="1"/>
</dbReference>
<proteinExistence type="inferred from homology"/>
<dbReference type="Proteomes" id="UP000295518">
    <property type="component" value="Unassembled WGS sequence"/>
</dbReference>
<dbReference type="InterPro" id="IPR036986">
    <property type="entry name" value="S4_RNA-bd_sf"/>
</dbReference>
<dbReference type="PROSITE" id="PS50889">
    <property type="entry name" value="S4"/>
    <property type="match status" value="1"/>
</dbReference>
<keyword evidence="1 8" id="KW-0436">Ligase</keyword>
<keyword evidence="12" id="KW-1185">Reference proteome</keyword>
<dbReference type="AlphaFoldDB" id="A0A4R6IH81"/>
<dbReference type="NCBIfam" id="TIGR00234">
    <property type="entry name" value="tyrS"/>
    <property type="match status" value="1"/>
</dbReference>
<dbReference type="Pfam" id="PF22421">
    <property type="entry name" value="SYY_C-terminal"/>
    <property type="match status" value="1"/>
</dbReference>
<dbReference type="PANTHER" id="PTHR11766">
    <property type="entry name" value="TYROSYL-TRNA SYNTHETASE"/>
    <property type="match status" value="1"/>
</dbReference>
<evidence type="ECO:0000259" key="10">
    <source>
        <dbReference type="Pfam" id="PF22421"/>
    </source>
</evidence>
<dbReference type="Pfam" id="PF00579">
    <property type="entry name" value="tRNA-synt_1b"/>
    <property type="match status" value="1"/>
</dbReference>
<name>A0A4R6IH81_9MOLU</name>